<evidence type="ECO:0000313" key="4">
    <source>
        <dbReference type="Proteomes" id="UP000197007"/>
    </source>
</evidence>
<keyword evidence="1" id="KW-0732">Signal</keyword>
<feature type="chain" id="PRO_5012418928" description="Outer membrane protein beta-barrel domain-containing protein" evidence="1">
    <location>
        <begin position="22"/>
        <end position="247"/>
    </location>
</feature>
<accession>A0A1Z4BMU3</accession>
<dbReference type="InterPro" id="IPR025665">
    <property type="entry name" value="Beta-barrel_OMP_2"/>
</dbReference>
<feature type="signal peptide" evidence="1">
    <location>
        <begin position="1"/>
        <end position="21"/>
    </location>
</feature>
<dbReference type="EMBL" id="CP022022">
    <property type="protein sequence ID" value="ASF42578.1"/>
    <property type="molecule type" value="Genomic_DNA"/>
</dbReference>
<feature type="domain" description="Outer membrane protein beta-barrel" evidence="2">
    <location>
        <begin position="37"/>
        <end position="215"/>
    </location>
</feature>
<evidence type="ECO:0000256" key="1">
    <source>
        <dbReference type="SAM" id="SignalP"/>
    </source>
</evidence>
<dbReference type="Pfam" id="PF13568">
    <property type="entry name" value="OMP_b-brl_2"/>
    <property type="match status" value="1"/>
</dbReference>
<protein>
    <recommendedName>
        <fullName evidence="2">Outer membrane protein beta-barrel domain-containing protein</fullName>
    </recommendedName>
</protein>
<organism evidence="3 4">
    <name type="scientific">Capnocytophaga endodontalis</name>
    <dbReference type="NCBI Taxonomy" id="2708117"/>
    <lineage>
        <taxon>Bacteria</taxon>
        <taxon>Pseudomonadati</taxon>
        <taxon>Bacteroidota</taxon>
        <taxon>Flavobacteriia</taxon>
        <taxon>Flavobacteriales</taxon>
        <taxon>Flavobacteriaceae</taxon>
        <taxon>Capnocytophaga</taxon>
    </lineage>
</organism>
<sequence length="247" mass="27951">MNKLNIILLLLTLHFSLFTYAQENSDDGLIGSTQSSTANPSTVDTHYLEDQFYVGLTYDYLAGKASSVVQHNLSHGIHLGFIRDLPINQKRNLGFGIGLGYAYDVVYNNMVANKTTTGVSYEIVEHFRDLNISKNYFKTHAIEMPLEFRFRTSTPTSHKFWRVYAGMRIAYLLGGRSLYTANDIDTSFQNPDIVRKFQLKTFAAFGYNALNFFVQYNLSPLLKDAKTTDGTSLSSNVLQIGLIFYIL</sequence>
<evidence type="ECO:0000313" key="3">
    <source>
        <dbReference type="EMBL" id="ASF42578.1"/>
    </source>
</evidence>
<name>A0A1Z4BMU3_9FLAO</name>
<dbReference type="KEGG" id="capn:CBG49_05545"/>
<dbReference type="RefSeq" id="WP_088593712.1">
    <property type="nucleotide sequence ID" value="NZ_CP022022.1"/>
</dbReference>
<gene>
    <name evidence="3" type="ORF">CBG49_05545</name>
</gene>
<reference evidence="4" key="1">
    <citation type="submission" date="2017-06" db="EMBL/GenBank/DDBJ databases">
        <title>Complete genome sequence of Capnocytophaga sp. KCOM 1579 (=ChDC OS43) isolated from a human refractory periapical abscess lesion.</title>
        <authorList>
            <person name="Kook J.-K."/>
            <person name="Park S.-N."/>
            <person name="Lim Y.K."/>
            <person name="Roh H."/>
        </authorList>
    </citation>
    <scope>NUCLEOTIDE SEQUENCE [LARGE SCALE GENOMIC DNA]</scope>
    <source>
        <strain evidence="4">ChDC OS43</strain>
    </source>
</reference>
<evidence type="ECO:0000259" key="2">
    <source>
        <dbReference type="Pfam" id="PF13568"/>
    </source>
</evidence>
<dbReference type="Proteomes" id="UP000197007">
    <property type="component" value="Chromosome"/>
</dbReference>
<proteinExistence type="predicted"/>
<keyword evidence="4" id="KW-1185">Reference proteome</keyword>
<dbReference type="AlphaFoldDB" id="A0A1Z4BMU3"/>